<keyword evidence="1" id="KW-0732">Signal</keyword>
<feature type="signal peptide" evidence="1">
    <location>
        <begin position="1"/>
        <end position="25"/>
    </location>
</feature>
<dbReference type="GO" id="GO:0016787">
    <property type="term" value="F:hydrolase activity"/>
    <property type="evidence" value="ECO:0007669"/>
    <property type="project" value="UniProtKB-KW"/>
</dbReference>
<keyword evidence="3" id="KW-0378">Hydrolase</keyword>
<dbReference type="Pfam" id="PF00753">
    <property type="entry name" value="Lactamase_B"/>
    <property type="match status" value="1"/>
</dbReference>
<proteinExistence type="predicted"/>
<gene>
    <name evidence="3" type="ORF">FHR97_000970</name>
</gene>
<evidence type="ECO:0000256" key="1">
    <source>
        <dbReference type="SAM" id="SignalP"/>
    </source>
</evidence>
<evidence type="ECO:0000313" key="4">
    <source>
        <dbReference type="Proteomes" id="UP000518892"/>
    </source>
</evidence>
<dbReference type="PANTHER" id="PTHR42951">
    <property type="entry name" value="METALLO-BETA-LACTAMASE DOMAIN-CONTAINING"/>
    <property type="match status" value="1"/>
</dbReference>
<dbReference type="SUPFAM" id="SSF56281">
    <property type="entry name" value="Metallo-hydrolase/oxidoreductase"/>
    <property type="match status" value="1"/>
</dbReference>
<name>A0A7W5ERV2_9GAMM</name>
<organism evidence="3 4">
    <name type="scientific">Halomonas stenophila</name>
    <dbReference type="NCBI Taxonomy" id="795312"/>
    <lineage>
        <taxon>Bacteria</taxon>
        <taxon>Pseudomonadati</taxon>
        <taxon>Pseudomonadota</taxon>
        <taxon>Gammaproteobacteria</taxon>
        <taxon>Oceanospirillales</taxon>
        <taxon>Halomonadaceae</taxon>
        <taxon>Halomonas</taxon>
    </lineage>
</organism>
<dbReference type="Proteomes" id="UP000518892">
    <property type="component" value="Unassembled WGS sequence"/>
</dbReference>
<comment type="caution">
    <text evidence="3">The sequence shown here is derived from an EMBL/GenBank/DDBJ whole genome shotgun (WGS) entry which is preliminary data.</text>
</comment>
<dbReference type="PANTHER" id="PTHR42951:SF14">
    <property type="entry name" value="METALLO-BETA-LACTAMASE SUPERFAMILY PROTEIN"/>
    <property type="match status" value="1"/>
</dbReference>
<dbReference type="RefSeq" id="WP_183382640.1">
    <property type="nucleotide sequence ID" value="NZ_JACHXR010000002.1"/>
</dbReference>
<evidence type="ECO:0000259" key="2">
    <source>
        <dbReference type="SMART" id="SM00849"/>
    </source>
</evidence>
<accession>A0A7W5ERV2</accession>
<feature type="chain" id="PRO_5031240081" evidence="1">
    <location>
        <begin position="26"/>
        <end position="300"/>
    </location>
</feature>
<dbReference type="InterPro" id="IPR036866">
    <property type="entry name" value="RibonucZ/Hydroxyglut_hydro"/>
</dbReference>
<feature type="domain" description="Metallo-beta-lactamase" evidence="2">
    <location>
        <begin position="50"/>
        <end position="235"/>
    </location>
</feature>
<dbReference type="EMBL" id="JACHXR010000002">
    <property type="protein sequence ID" value="MBB3230136.1"/>
    <property type="molecule type" value="Genomic_DNA"/>
</dbReference>
<reference evidence="3 4" key="1">
    <citation type="submission" date="2020-08" db="EMBL/GenBank/DDBJ databases">
        <title>Genomic Encyclopedia of Type Strains, Phase III (KMG-III): the genomes of soil and plant-associated and newly described type strains.</title>
        <authorList>
            <person name="Whitman W."/>
        </authorList>
    </citation>
    <scope>NUCLEOTIDE SEQUENCE [LARGE SCALE GENOMIC DNA]</scope>
    <source>
        <strain evidence="3 4">CECT 7744</strain>
    </source>
</reference>
<dbReference type="Gene3D" id="3.60.15.10">
    <property type="entry name" value="Ribonuclease Z/Hydroxyacylglutathione hydrolase-like"/>
    <property type="match status" value="1"/>
</dbReference>
<evidence type="ECO:0000313" key="3">
    <source>
        <dbReference type="EMBL" id="MBB3230136.1"/>
    </source>
</evidence>
<keyword evidence="4" id="KW-1185">Reference proteome</keyword>
<dbReference type="SMART" id="SM00849">
    <property type="entry name" value="Lactamase_B"/>
    <property type="match status" value="1"/>
</dbReference>
<dbReference type="AlphaFoldDB" id="A0A7W5ERV2"/>
<dbReference type="CDD" id="cd07739">
    <property type="entry name" value="metallo-hydrolase-like_MBL-fold"/>
    <property type="match status" value="1"/>
</dbReference>
<protein>
    <submittedName>
        <fullName evidence="3">Glyoxylase-like metal-dependent hydrolase (Beta-lactamase superfamily II)</fullName>
    </submittedName>
</protein>
<sequence length="300" mass="31993">MKQLLSPVRWFALATATLGLASANADTQTEANVAAPLTLQVYNADAGSFHVNAVLVSGESDAVLLDTGFTRADALRIAAMVLDSGKELKTIYISQADPDFYFGIDVLKQLFPDAEVVATEPTVEKIEATLPTKLEIWGPRLGANAPQQVPLPEVLSGTTIPLEGQTLEIRGLDDSLPHRSYVWIPSIGAVAGGVNVYAGLHAWTADAQTAAERAAWVEKLDDIAALNPTTVVPGHSLPDLPQDASQLAYTQEYLQRFETELAKADDSAALIEAMQDAYPQAGLGIALEIGAKVNTGEMQW</sequence>
<dbReference type="InterPro" id="IPR001279">
    <property type="entry name" value="Metallo-B-lactamas"/>
</dbReference>
<dbReference type="InterPro" id="IPR050855">
    <property type="entry name" value="NDM-1-like"/>
</dbReference>